<evidence type="ECO:0000256" key="6">
    <source>
        <dbReference type="ARBA" id="ARBA00022723"/>
    </source>
</evidence>
<dbReference type="InterPro" id="IPR050083">
    <property type="entry name" value="HtpX_protease"/>
</dbReference>
<evidence type="ECO:0000256" key="4">
    <source>
        <dbReference type="ARBA" id="ARBA00022670"/>
    </source>
</evidence>
<dbReference type="EMBL" id="LRIE01000083">
    <property type="protein sequence ID" value="KZM33861.1"/>
    <property type="molecule type" value="Genomic_DNA"/>
</dbReference>
<dbReference type="STRING" id="43678.OJAG_33450"/>
<evidence type="ECO:0000256" key="8">
    <source>
        <dbReference type="ARBA" id="ARBA00022833"/>
    </source>
</evidence>
<dbReference type="GO" id="GO:0046872">
    <property type="term" value="F:metal ion binding"/>
    <property type="evidence" value="ECO:0007669"/>
    <property type="project" value="UniProtKB-KW"/>
</dbReference>
<organism evidence="14 15">
    <name type="scientific">Oerskovia enterophila</name>
    <dbReference type="NCBI Taxonomy" id="43678"/>
    <lineage>
        <taxon>Bacteria</taxon>
        <taxon>Bacillati</taxon>
        <taxon>Actinomycetota</taxon>
        <taxon>Actinomycetes</taxon>
        <taxon>Micrococcales</taxon>
        <taxon>Cellulomonadaceae</taxon>
        <taxon>Oerskovia</taxon>
    </lineage>
</organism>
<comment type="cofactor">
    <cofactor evidence="1">
        <name>Zn(2+)</name>
        <dbReference type="ChEBI" id="CHEBI:29105"/>
    </cofactor>
</comment>
<keyword evidence="3" id="KW-1003">Cell membrane</keyword>
<evidence type="ECO:0000256" key="7">
    <source>
        <dbReference type="ARBA" id="ARBA00022801"/>
    </source>
</evidence>
<feature type="domain" description="Peptidase M48" evidence="13">
    <location>
        <begin position="82"/>
        <end position="308"/>
    </location>
</feature>
<dbReference type="GO" id="GO:0006508">
    <property type="term" value="P:proteolysis"/>
    <property type="evidence" value="ECO:0007669"/>
    <property type="project" value="UniProtKB-KW"/>
</dbReference>
<evidence type="ECO:0000256" key="1">
    <source>
        <dbReference type="ARBA" id="ARBA00001947"/>
    </source>
</evidence>
<name>A0A163Q774_9CELL</name>
<dbReference type="CDD" id="cd07328">
    <property type="entry name" value="M48_Ste24p_like"/>
    <property type="match status" value="1"/>
</dbReference>
<evidence type="ECO:0000256" key="12">
    <source>
        <dbReference type="SAM" id="Phobius"/>
    </source>
</evidence>
<evidence type="ECO:0000313" key="15">
    <source>
        <dbReference type="Proteomes" id="UP000076447"/>
    </source>
</evidence>
<evidence type="ECO:0000256" key="9">
    <source>
        <dbReference type="ARBA" id="ARBA00022989"/>
    </source>
</evidence>
<keyword evidence="4 14" id="KW-0645">Protease</keyword>
<evidence type="ECO:0000256" key="2">
    <source>
        <dbReference type="ARBA" id="ARBA00004651"/>
    </source>
</evidence>
<sequence length="620" mass="66569">MSTTLRAALSVLMLVGFYVLALAMLVGLGAATVWAFSEHAGSGAAKLGFFTVVVAVGLVVALWKVARAKPSPEPGVVLSPSDAPELWSTVRELADAAQTRVPDEIRLVADVNAAVSEETRLLGLVGGKRHLYIGIPLLQAMSVAQMRSILGHELGHYSQQHTRLGAITYRGRSAIMATVQELSGNLVGWFLKQYAKLYVLVSAAVSRRQELEADQISVRVAGRSTAQSALREVPLVDTAWTFYERQYIGLGWENGYAPTSADVFGGFARILEARDAELASMREETPDEEHSRWDTHPAIGLRIAAMEKMPEGTVTVDERPASVLVPDFDERSAQVAGRALDIGTRTAVDWQTLTERSMPQTEQRHADLVYRGAARVAGQASADLTTVLELVRTGRLVALVREFVPEVAEPDAAEAFMPSIETLLGTAAVRSGVGTWRLSWSGPARLVGPDGEPLPLEEIGRLALDPSTVDEAVSRLSALGIDTARAVQVSTTATAHGAEILGGLANIKVDGAQHDVLVLDTGLVMRPCPKKTEGGKNRLIALLQSGEVADVAASNRYLAFEDIREATIVKAGPVRADLTLHDGTVVRVHETWSGERLTKDSDQAFLAGIYPYVKDEVPAG</sequence>
<proteinExistence type="predicted"/>
<reference evidence="14 15" key="1">
    <citation type="submission" date="2016-01" db="EMBL/GenBank/DDBJ databases">
        <title>Genome sequence of Oerskovia enterophila VJag, an agar and cellulose degrading bacterium.</title>
        <authorList>
            <person name="Poehlein A."/>
            <person name="Jag V."/>
            <person name="Bengelsdorf F."/>
            <person name="Duerre P."/>
            <person name="Daniel R."/>
        </authorList>
    </citation>
    <scope>NUCLEOTIDE SEQUENCE [LARGE SCALE GENOMIC DNA]</scope>
    <source>
        <strain evidence="14 15">VJag</strain>
    </source>
</reference>
<gene>
    <name evidence="14" type="primary">htpX</name>
    <name evidence="14" type="ORF">OJAG_33450</name>
</gene>
<evidence type="ECO:0000313" key="14">
    <source>
        <dbReference type="EMBL" id="KZM33861.1"/>
    </source>
</evidence>
<keyword evidence="9 12" id="KW-1133">Transmembrane helix</keyword>
<evidence type="ECO:0000259" key="13">
    <source>
        <dbReference type="Pfam" id="PF01435"/>
    </source>
</evidence>
<dbReference type="GO" id="GO:0005886">
    <property type="term" value="C:plasma membrane"/>
    <property type="evidence" value="ECO:0007669"/>
    <property type="project" value="UniProtKB-SubCell"/>
</dbReference>
<evidence type="ECO:0000256" key="10">
    <source>
        <dbReference type="ARBA" id="ARBA00023049"/>
    </source>
</evidence>
<dbReference type="RefSeq" id="WP_068709785.1">
    <property type="nucleotide sequence ID" value="NZ_LRIE01000083.1"/>
</dbReference>
<evidence type="ECO:0000256" key="5">
    <source>
        <dbReference type="ARBA" id="ARBA00022692"/>
    </source>
</evidence>
<dbReference type="InterPro" id="IPR001915">
    <property type="entry name" value="Peptidase_M48"/>
</dbReference>
<dbReference type="AlphaFoldDB" id="A0A163Q774"/>
<dbReference type="OrthoDB" id="155290at2"/>
<dbReference type="Proteomes" id="UP000076447">
    <property type="component" value="Unassembled WGS sequence"/>
</dbReference>
<evidence type="ECO:0000256" key="11">
    <source>
        <dbReference type="ARBA" id="ARBA00023136"/>
    </source>
</evidence>
<dbReference type="PATRIC" id="fig|43678.3.peg.3505"/>
<feature type="transmembrane region" description="Helical" evidence="12">
    <location>
        <begin position="43"/>
        <end position="63"/>
    </location>
</feature>
<dbReference type="GO" id="GO:0004222">
    <property type="term" value="F:metalloendopeptidase activity"/>
    <property type="evidence" value="ECO:0007669"/>
    <property type="project" value="InterPro"/>
</dbReference>
<comment type="subcellular location">
    <subcellularLocation>
        <location evidence="2">Cell membrane</location>
        <topology evidence="2">Multi-pass membrane protein</topology>
    </subcellularLocation>
</comment>
<keyword evidence="6" id="KW-0479">Metal-binding</keyword>
<protein>
    <submittedName>
        <fullName evidence="14">Protease HtpX</fullName>
    </submittedName>
</protein>
<evidence type="ECO:0000256" key="3">
    <source>
        <dbReference type="ARBA" id="ARBA00022475"/>
    </source>
</evidence>
<accession>A0A163Q774</accession>
<dbReference type="PANTHER" id="PTHR43221:SF1">
    <property type="entry name" value="PROTEASE HTPX"/>
    <property type="match status" value="1"/>
</dbReference>
<keyword evidence="11 12" id="KW-0472">Membrane</keyword>
<keyword evidence="8" id="KW-0862">Zinc</keyword>
<dbReference type="Pfam" id="PF01435">
    <property type="entry name" value="Peptidase_M48"/>
    <property type="match status" value="1"/>
</dbReference>
<comment type="caution">
    <text evidence="14">The sequence shown here is derived from an EMBL/GenBank/DDBJ whole genome shotgun (WGS) entry which is preliminary data.</text>
</comment>
<keyword evidence="5 12" id="KW-0812">Transmembrane</keyword>
<dbReference type="Gene3D" id="3.30.2010.10">
    <property type="entry name" value="Metalloproteases ('zincins'), catalytic domain"/>
    <property type="match status" value="1"/>
</dbReference>
<feature type="transmembrane region" description="Helical" evidence="12">
    <location>
        <begin position="12"/>
        <end position="37"/>
    </location>
</feature>
<keyword evidence="7" id="KW-0378">Hydrolase</keyword>
<keyword evidence="10" id="KW-0482">Metalloprotease</keyword>
<dbReference type="PANTHER" id="PTHR43221">
    <property type="entry name" value="PROTEASE HTPX"/>
    <property type="match status" value="1"/>
</dbReference>